<feature type="compositionally biased region" description="Basic and acidic residues" evidence="1">
    <location>
        <begin position="250"/>
        <end position="259"/>
    </location>
</feature>
<dbReference type="Proteomes" id="UP000559256">
    <property type="component" value="Unassembled WGS sequence"/>
</dbReference>
<sequence>MYSSSQGHQIGITHKMYINTVTFYGDSTILGDVGWGLIAHVYFTAFTAITVQMFYFYRIWVLLNKKNWVVPIALVCASVAQFVIAIFYAVRVSTLTSAELANLTDLISGVNGISAGLDVVIAAIMCWILSTHRTGFKRTDTILFKLVTYVVSSGLLTSICALGTFISFILSSDTFVAYPFNFIISRMYVVSFLATLNSRQGLRSISKEHTEEFDLSLPNAADHSRSVNAPTPPRVLVSIERHEDVYRGSDYRGSERKLDSSSIDDSAMYRK</sequence>
<dbReference type="OrthoDB" id="2535105at2759"/>
<feature type="transmembrane region" description="Helical" evidence="2">
    <location>
        <begin position="68"/>
        <end position="90"/>
    </location>
</feature>
<keyword evidence="5" id="KW-1185">Reference proteome</keyword>
<evidence type="ECO:0000256" key="1">
    <source>
        <dbReference type="SAM" id="MobiDB-lite"/>
    </source>
</evidence>
<feature type="transmembrane region" description="Helical" evidence="2">
    <location>
        <begin position="176"/>
        <end position="196"/>
    </location>
</feature>
<evidence type="ECO:0000259" key="3">
    <source>
        <dbReference type="Pfam" id="PF20152"/>
    </source>
</evidence>
<evidence type="ECO:0000256" key="2">
    <source>
        <dbReference type="SAM" id="Phobius"/>
    </source>
</evidence>
<dbReference type="PANTHER" id="PTHR40465:SF1">
    <property type="entry name" value="DUF6534 DOMAIN-CONTAINING PROTEIN"/>
    <property type="match status" value="1"/>
</dbReference>
<feature type="transmembrane region" description="Helical" evidence="2">
    <location>
        <begin position="110"/>
        <end position="130"/>
    </location>
</feature>
<comment type="caution">
    <text evidence="4">The sequence shown here is derived from an EMBL/GenBank/DDBJ whole genome shotgun (WGS) entry which is preliminary data.</text>
</comment>
<dbReference type="PANTHER" id="PTHR40465">
    <property type="entry name" value="CHROMOSOME 1, WHOLE GENOME SHOTGUN SEQUENCE"/>
    <property type="match status" value="1"/>
</dbReference>
<reference evidence="4 5" key="1">
    <citation type="journal article" date="2020" name="ISME J.">
        <title>Uncovering the hidden diversity of litter-decomposition mechanisms in mushroom-forming fungi.</title>
        <authorList>
            <person name="Floudas D."/>
            <person name="Bentzer J."/>
            <person name="Ahren D."/>
            <person name="Johansson T."/>
            <person name="Persson P."/>
            <person name="Tunlid A."/>
        </authorList>
    </citation>
    <scope>NUCLEOTIDE SEQUENCE [LARGE SCALE GENOMIC DNA]</scope>
    <source>
        <strain evidence="4 5">CBS 291.85</strain>
    </source>
</reference>
<feature type="transmembrane region" description="Helical" evidence="2">
    <location>
        <begin position="33"/>
        <end position="56"/>
    </location>
</feature>
<dbReference type="Pfam" id="PF20152">
    <property type="entry name" value="DUF6534"/>
    <property type="match status" value="1"/>
</dbReference>
<evidence type="ECO:0000313" key="4">
    <source>
        <dbReference type="EMBL" id="KAF5314791.1"/>
    </source>
</evidence>
<feature type="region of interest" description="Disordered" evidence="1">
    <location>
        <begin position="250"/>
        <end position="271"/>
    </location>
</feature>
<feature type="transmembrane region" description="Helical" evidence="2">
    <location>
        <begin position="142"/>
        <end position="170"/>
    </location>
</feature>
<protein>
    <recommendedName>
        <fullName evidence="3">DUF6534 domain-containing protein</fullName>
    </recommendedName>
</protein>
<accession>A0A8H5B1W0</accession>
<dbReference type="AlphaFoldDB" id="A0A8H5B1W0"/>
<evidence type="ECO:0000313" key="5">
    <source>
        <dbReference type="Proteomes" id="UP000559256"/>
    </source>
</evidence>
<gene>
    <name evidence="4" type="ORF">D9758_017503</name>
</gene>
<organism evidence="4 5">
    <name type="scientific">Tetrapyrgos nigripes</name>
    <dbReference type="NCBI Taxonomy" id="182062"/>
    <lineage>
        <taxon>Eukaryota</taxon>
        <taxon>Fungi</taxon>
        <taxon>Dikarya</taxon>
        <taxon>Basidiomycota</taxon>
        <taxon>Agaricomycotina</taxon>
        <taxon>Agaricomycetes</taxon>
        <taxon>Agaricomycetidae</taxon>
        <taxon>Agaricales</taxon>
        <taxon>Marasmiineae</taxon>
        <taxon>Marasmiaceae</taxon>
        <taxon>Tetrapyrgos</taxon>
    </lineage>
</organism>
<dbReference type="InterPro" id="IPR045339">
    <property type="entry name" value="DUF6534"/>
</dbReference>
<keyword evidence="2" id="KW-0472">Membrane</keyword>
<proteinExistence type="predicted"/>
<keyword evidence="2" id="KW-1133">Transmembrane helix</keyword>
<feature type="domain" description="DUF6534" evidence="3">
    <location>
        <begin position="114"/>
        <end position="200"/>
    </location>
</feature>
<keyword evidence="2" id="KW-0812">Transmembrane</keyword>
<dbReference type="EMBL" id="JAACJM010000503">
    <property type="protein sequence ID" value="KAF5314791.1"/>
    <property type="molecule type" value="Genomic_DNA"/>
</dbReference>
<name>A0A8H5B1W0_9AGAR</name>